<evidence type="ECO:0000256" key="1">
    <source>
        <dbReference type="SAM" id="MobiDB-lite"/>
    </source>
</evidence>
<reference evidence="3" key="1">
    <citation type="submission" date="2024-07" db="EMBL/GenBank/DDBJ databases">
        <authorList>
            <person name="Yu S.T."/>
        </authorList>
    </citation>
    <scope>NUCLEOTIDE SEQUENCE</scope>
    <source>
        <strain evidence="3">R35</strain>
    </source>
</reference>
<feature type="region of interest" description="Disordered" evidence="1">
    <location>
        <begin position="57"/>
        <end position="107"/>
    </location>
</feature>
<feature type="compositionally biased region" description="Polar residues" evidence="1">
    <location>
        <begin position="376"/>
        <end position="387"/>
    </location>
</feature>
<feature type="compositionally biased region" description="Low complexity" evidence="1">
    <location>
        <begin position="363"/>
        <end position="375"/>
    </location>
</feature>
<gene>
    <name evidence="3" type="ORF">AB5J50_45455</name>
</gene>
<dbReference type="InterPro" id="IPR046704">
    <property type="entry name" value="DUF6777"/>
</dbReference>
<protein>
    <submittedName>
        <fullName evidence="3">DUF6777 domain-containing protein</fullName>
    </submittedName>
</protein>
<name>A0AB39SQ93_9ACTN</name>
<dbReference type="AlphaFoldDB" id="A0AB39SQ93"/>
<evidence type="ECO:0000259" key="2">
    <source>
        <dbReference type="Pfam" id="PF20568"/>
    </source>
</evidence>
<evidence type="ECO:0000313" key="3">
    <source>
        <dbReference type="EMBL" id="XDQ67519.1"/>
    </source>
</evidence>
<feature type="compositionally biased region" description="Polar residues" evidence="1">
    <location>
        <begin position="92"/>
        <end position="107"/>
    </location>
</feature>
<proteinExistence type="predicted"/>
<feature type="region of interest" description="Disordered" evidence="1">
    <location>
        <begin position="258"/>
        <end position="470"/>
    </location>
</feature>
<dbReference type="RefSeq" id="WP_369264416.1">
    <property type="nucleotide sequence ID" value="NZ_CP163440.1"/>
</dbReference>
<feature type="compositionally biased region" description="Acidic residues" evidence="1">
    <location>
        <begin position="338"/>
        <end position="351"/>
    </location>
</feature>
<feature type="domain" description="DUF6777" evidence="2">
    <location>
        <begin position="92"/>
        <end position="254"/>
    </location>
</feature>
<accession>A0AB39SQ93</accession>
<dbReference type="EMBL" id="CP163440">
    <property type="protein sequence ID" value="XDQ67519.1"/>
    <property type="molecule type" value="Genomic_DNA"/>
</dbReference>
<dbReference type="PROSITE" id="PS51257">
    <property type="entry name" value="PROKAR_LIPOPROTEIN"/>
    <property type="match status" value="1"/>
</dbReference>
<feature type="compositionally biased region" description="Low complexity" evidence="1">
    <location>
        <begin position="434"/>
        <end position="444"/>
    </location>
</feature>
<feature type="compositionally biased region" description="Low complexity" evidence="1">
    <location>
        <begin position="411"/>
        <end position="423"/>
    </location>
</feature>
<sequence length="470" mass="48412">MARQERENAVHIPTRTLVTACALSATLVVAGCGGDNQKDKVASGGSGSEVFLQPVAAQGPHPFTDSSATPPPVTRMPQPASTGAASGGQGERSLSGSTPGLYGGTQNTGSCDVEKQIGFLAADRSKARAFAQASGISQASVPDFLRGLTSVVLRADTRVTNHGFSKGQATSYQSVLQAGTAVLVDNRGVPRVRCACGNPLNPPSALEGNPGTQGRAWDGYRPAQVVVVTPAPIVITNITIINIVDNTWIERRIGDDGHHDHVVPPADDWTKTQTQRPRPDHSAGTAPHDESPRPHASESDCITPTETVTDMPGPTESVPGETPDSDSALSDTAKLESPTDESMDPADEPTDPADRAAEPPKCPTATVTAPPTTEPGSTQPPSDRTPPSESPSDRSTAPEPGTTSPGRSASDEPSSPAPSSEPDTSNTSGEDIGPDTVPDSPDVPDGGGLIPDDPPTSDSIFDAPTDVFDS</sequence>
<feature type="compositionally biased region" description="Basic and acidic residues" evidence="1">
    <location>
        <begin position="277"/>
        <end position="298"/>
    </location>
</feature>
<dbReference type="Pfam" id="PF20568">
    <property type="entry name" value="DUF6777"/>
    <property type="match status" value="1"/>
</dbReference>
<organism evidence="3">
    <name type="scientific">Streptomyces sp. R35</name>
    <dbReference type="NCBI Taxonomy" id="3238630"/>
    <lineage>
        <taxon>Bacteria</taxon>
        <taxon>Bacillati</taxon>
        <taxon>Actinomycetota</taxon>
        <taxon>Actinomycetes</taxon>
        <taxon>Kitasatosporales</taxon>
        <taxon>Streptomycetaceae</taxon>
        <taxon>Streptomyces</taxon>
    </lineage>
</organism>